<feature type="non-terminal residue" evidence="1">
    <location>
        <position position="1"/>
    </location>
</feature>
<proteinExistence type="predicted"/>
<accession>X1QB90</accession>
<dbReference type="EMBL" id="BARV01038509">
    <property type="protein sequence ID" value="GAI48310.1"/>
    <property type="molecule type" value="Genomic_DNA"/>
</dbReference>
<protein>
    <submittedName>
        <fullName evidence="1">Uncharacterized protein</fullName>
    </submittedName>
</protein>
<evidence type="ECO:0000313" key="1">
    <source>
        <dbReference type="EMBL" id="GAI48310.1"/>
    </source>
</evidence>
<reference evidence="1" key="1">
    <citation type="journal article" date="2014" name="Front. Microbiol.">
        <title>High frequency of phylogenetically diverse reductive dehalogenase-homologous genes in deep subseafloor sedimentary metagenomes.</title>
        <authorList>
            <person name="Kawai M."/>
            <person name="Futagami T."/>
            <person name="Toyoda A."/>
            <person name="Takaki Y."/>
            <person name="Nishi S."/>
            <person name="Hori S."/>
            <person name="Arai W."/>
            <person name="Tsubouchi T."/>
            <person name="Morono Y."/>
            <person name="Uchiyama I."/>
            <person name="Ito T."/>
            <person name="Fujiyama A."/>
            <person name="Inagaki F."/>
            <person name="Takami H."/>
        </authorList>
    </citation>
    <scope>NUCLEOTIDE SEQUENCE</scope>
    <source>
        <strain evidence="1">Expedition CK06-06</strain>
    </source>
</reference>
<organism evidence="1">
    <name type="scientific">marine sediment metagenome</name>
    <dbReference type="NCBI Taxonomy" id="412755"/>
    <lineage>
        <taxon>unclassified sequences</taxon>
        <taxon>metagenomes</taxon>
        <taxon>ecological metagenomes</taxon>
    </lineage>
</organism>
<sequence>EEGRRLYNRAAELAGRGILHGHVIQKKHLELAKYYFSHDQKNRALDNLKKVFSAMKRKDTIFAKQAQKLQEIIGTGVPSQ</sequence>
<name>X1QB90_9ZZZZ</name>
<comment type="caution">
    <text evidence="1">The sequence shown here is derived from an EMBL/GenBank/DDBJ whole genome shotgun (WGS) entry which is preliminary data.</text>
</comment>
<gene>
    <name evidence="1" type="ORF">S06H3_59300</name>
</gene>
<dbReference type="AlphaFoldDB" id="X1QB90"/>